<name>A0A1G6I351_9ACTN</name>
<dbReference type="STRING" id="1045774.SAMN05421872_10127"/>
<evidence type="ECO:0000313" key="2">
    <source>
        <dbReference type="Proteomes" id="UP000199034"/>
    </source>
</evidence>
<dbReference type="EMBL" id="FMZM01000001">
    <property type="protein sequence ID" value="SDC00505.1"/>
    <property type="molecule type" value="Genomic_DNA"/>
</dbReference>
<keyword evidence="2" id="KW-1185">Reference proteome</keyword>
<dbReference type="Proteomes" id="UP000199034">
    <property type="component" value="Unassembled WGS sequence"/>
</dbReference>
<dbReference type="AlphaFoldDB" id="A0A1G6I351"/>
<proteinExistence type="predicted"/>
<reference evidence="1 2" key="1">
    <citation type="submission" date="2016-10" db="EMBL/GenBank/DDBJ databases">
        <authorList>
            <person name="de Groot N.N."/>
        </authorList>
    </citation>
    <scope>NUCLEOTIDE SEQUENCE [LARGE SCALE GENOMIC DNA]</scope>
    <source>
        <strain evidence="1 2">CGMCC 4.6858</strain>
    </source>
</reference>
<dbReference type="OrthoDB" id="3788856at2"/>
<accession>A0A1G6I351</accession>
<gene>
    <name evidence="1" type="ORF">SAMN05421872_10127</name>
</gene>
<sequence length="271" mass="29054">MPPVPSAPPARPEPLALLAETIVEHLTRRHRSPQGGTTLVRGDTGDDWRAAVRTHDAPGRRVLLLLAGDDVPGDLEAHAAGAGLALSRAVPYGVLLGGGDSVLAPLDRTHRWRRVLSWLPYDPRLLDLAVTLDGVLGAALPDATAPRRLVILDPVGTPAPDVPDDPGPADLDPLLTTSRTRYLCFAVVAQLAQRLASLEIASVLPPQRAEEYDAWQAAHAVDDQVTRILGAWSTGCARRMRHGADVTLASDYPLARQLLEQHYRVFDGGPA</sequence>
<organism evidence="1 2">
    <name type="scientific">Nocardioides lianchengensis</name>
    <dbReference type="NCBI Taxonomy" id="1045774"/>
    <lineage>
        <taxon>Bacteria</taxon>
        <taxon>Bacillati</taxon>
        <taxon>Actinomycetota</taxon>
        <taxon>Actinomycetes</taxon>
        <taxon>Propionibacteriales</taxon>
        <taxon>Nocardioidaceae</taxon>
        <taxon>Nocardioides</taxon>
    </lineage>
</organism>
<dbReference type="RefSeq" id="WP_139175358.1">
    <property type="nucleotide sequence ID" value="NZ_FMZM01000001.1"/>
</dbReference>
<protein>
    <submittedName>
        <fullName evidence="1">Uncharacterized protein</fullName>
    </submittedName>
</protein>
<evidence type="ECO:0000313" key="1">
    <source>
        <dbReference type="EMBL" id="SDC00505.1"/>
    </source>
</evidence>